<sequence length="372" mass="40577">MSHLSDLDGDGYYDDAAGYYDDPYAYSDVGGYGGATAYGDVGGLGGPGGYAGEPWGYGESAYPDLYDYTSFIDEPMPLFNAWSDDTWSEGQYAAADLMHFQRSLELDYALDESERLRRWEERLAWEQLDEAERALRYSEYASTGALATLGLAEGWWGRRYGGANFDLSYLRDVPVSRGLFAPTYRSAFSRYPGVARRFAPYFSPQRLRGYAGGGSVGGVGLGRGGMPINPHLTAPYHSQRLSFANGTGLSLREQELRSRLRIAEMRASLTGLSPAQRAAALSDARAHRAQLNAESRATRSVDRLERRSDALLAAQEAEVERAEMRDEVEEQRGIARLERAAGELVGRPLPGGFGGTGYGLSGAGYPGGAGYY</sequence>
<gene>
    <name evidence="2" type="ORF">DMC30DRAFT_418607</name>
</gene>
<evidence type="ECO:0000256" key="1">
    <source>
        <dbReference type="SAM" id="Coils"/>
    </source>
</evidence>
<proteinExistence type="predicted"/>
<dbReference type="OrthoDB" id="2529882at2759"/>
<protein>
    <submittedName>
        <fullName evidence="2">Uncharacterized protein</fullName>
    </submittedName>
</protein>
<dbReference type="Proteomes" id="UP000311382">
    <property type="component" value="Unassembled WGS sequence"/>
</dbReference>
<evidence type="ECO:0000313" key="3">
    <source>
        <dbReference type="Proteomes" id="UP000311382"/>
    </source>
</evidence>
<keyword evidence="3" id="KW-1185">Reference proteome</keyword>
<comment type="caution">
    <text evidence="2">The sequence shown here is derived from an EMBL/GenBank/DDBJ whole genome shotgun (WGS) entry which is preliminary data.</text>
</comment>
<feature type="coiled-coil region" evidence="1">
    <location>
        <begin position="307"/>
        <end position="334"/>
    </location>
</feature>
<dbReference type="EMBL" id="SOZI01000126">
    <property type="protein sequence ID" value="TNY18688.1"/>
    <property type="molecule type" value="Genomic_DNA"/>
</dbReference>
<name>A0A5C5FPA0_9BASI</name>
<accession>A0A5C5FPA0</accession>
<evidence type="ECO:0000313" key="2">
    <source>
        <dbReference type="EMBL" id="TNY18688.1"/>
    </source>
</evidence>
<organism evidence="2 3">
    <name type="scientific">Rhodotorula diobovata</name>
    <dbReference type="NCBI Taxonomy" id="5288"/>
    <lineage>
        <taxon>Eukaryota</taxon>
        <taxon>Fungi</taxon>
        <taxon>Dikarya</taxon>
        <taxon>Basidiomycota</taxon>
        <taxon>Pucciniomycotina</taxon>
        <taxon>Microbotryomycetes</taxon>
        <taxon>Sporidiobolales</taxon>
        <taxon>Sporidiobolaceae</taxon>
        <taxon>Rhodotorula</taxon>
    </lineage>
</organism>
<reference evidence="2 3" key="1">
    <citation type="submission" date="2019-03" db="EMBL/GenBank/DDBJ databases">
        <title>Rhodosporidium diobovatum UCD-FST 08-225 genome sequencing, assembly, and annotation.</title>
        <authorList>
            <person name="Fakankun I.U."/>
            <person name="Fristensky B."/>
            <person name="Levin D.B."/>
        </authorList>
    </citation>
    <scope>NUCLEOTIDE SEQUENCE [LARGE SCALE GENOMIC DNA]</scope>
    <source>
        <strain evidence="2 3">UCD-FST 08-225</strain>
    </source>
</reference>
<dbReference type="AlphaFoldDB" id="A0A5C5FPA0"/>
<keyword evidence="1" id="KW-0175">Coiled coil</keyword>